<reference evidence="1" key="1">
    <citation type="submission" date="2021-03" db="EMBL/GenBank/DDBJ databases">
        <authorList>
            <person name="Tagirdzhanova G."/>
        </authorList>
    </citation>
    <scope>NUCLEOTIDE SEQUENCE</scope>
</reference>
<sequence>MPVTIHHAPAYAARQWNGRPASSPNDLLKGACPKVHQASKSIIQSSFEFDTETSISPPKHGFVDAATDAYTYHHHLTLRPEDIWFAILTQLGLQINEHAEELRSFFVAHEGQKELWITYESGSIHTVDIGDCAQRNGRSSLEECE</sequence>
<dbReference type="AlphaFoldDB" id="A0A8H3FLH1"/>
<proteinExistence type="predicted"/>
<dbReference type="EMBL" id="CAJPDS010000047">
    <property type="protein sequence ID" value="CAF9928181.1"/>
    <property type="molecule type" value="Genomic_DNA"/>
</dbReference>
<evidence type="ECO:0000313" key="2">
    <source>
        <dbReference type="Proteomes" id="UP000664521"/>
    </source>
</evidence>
<protein>
    <submittedName>
        <fullName evidence="1">Uncharacterized protein</fullName>
    </submittedName>
</protein>
<comment type="caution">
    <text evidence="1">The sequence shown here is derived from an EMBL/GenBank/DDBJ whole genome shotgun (WGS) entry which is preliminary data.</text>
</comment>
<dbReference type="PANTHER" id="PTHR31252:SF11">
    <property type="entry name" value="DUF4419 DOMAIN-CONTAINING PROTEIN"/>
    <property type="match status" value="1"/>
</dbReference>
<dbReference type="Proteomes" id="UP000664521">
    <property type="component" value="Unassembled WGS sequence"/>
</dbReference>
<dbReference type="OrthoDB" id="5422730at2759"/>
<dbReference type="InterPro" id="IPR025533">
    <property type="entry name" value="DUF4419"/>
</dbReference>
<accession>A0A8H3FLH1</accession>
<evidence type="ECO:0000313" key="1">
    <source>
        <dbReference type="EMBL" id="CAF9928181.1"/>
    </source>
</evidence>
<dbReference type="Pfam" id="PF14388">
    <property type="entry name" value="DUF4419"/>
    <property type="match status" value="1"/>
</dbReference>
<dbReference type="PANTHER" id="PTHR31252">
    <property type="entry name" value="DUF4419 DOMAIN-CONTAINING PROTEIN"/>
    <property type="match status" value="1"/>
</dbReference>
<keyword evidence="2" id="KW-1185">Reference proteome</keyword>
<name>A0A8H3FLH1_9LECA</name>
<gene>
    <name evidence="1" type="ORF">HETSPECPRED_006766</name>
</gene>
<organism evidence="1 2">
    <name type="scientific">Heterodermia speciosa</name>
    <dbReference type="NCBI Taxonomy" id="116794"/>
    <lineage>
        <taxon>Eukaryota</taxon>
        <taxon>Fungi</taxon>
        <taxon>Dikarya</taxon>
        <taxon>Ascomycota</taxon>
        <taxon>Pezizomycotina</taxon>
        <taxon>Lecanoromycetes</taxon>
        <taxon>OSLEUM clade</taxon>
        <taxon>Lecanoromycetidae</taxon>
        <taxon>Caliciales</taxon>
        <taxon>Physciaceae</taxon>
        <taxon>Heterodermia</taxon>
    </lineage>
</organism>